<sequence length="494" mass="55932">MSKPTDTLLLVLLKVCKYLDKNTKLELLVVYSRFMTILVPRLYTEIRLCSSHSNHIYILNRLLSTTRPSLSFKLTGNYALFLKTKNSSVTVINLCDLTSNIYSKVPDTWLLLFLLAYPNLKKLVIKNCDFLDSDSINKIVKYCNMSVPLASTQIEYLAILDKINFSNTINLPRLVHLDISNCDSLSSKDLATIFSILPNLNVIIAQNLTFLADHTLDLISKKNPNLTTLDISKCPNVSSYALINLLKHNTCIRNLRLFGCNAVNNKLVSKLYEYTQLKVLDISACSKVTAEGFNKMYGQIENHDFNCDGYYQPSLNLTGLIIHSCNNLLPENRQNWLAVLSKSAQNLKYLSVSCNNIFTKSKTCNLGFIVDIWSHFMSLETLDIRSIDRDLFLDDLVQIAFSAPRLKLVKLQAIIDLISRNCNDDDYTFSQPLSTSTFTKNLEFEYDSDASFGPDIQIKKVPINTLSVAKLNKICADMNISTKFDLESIDSISY</sequence>
<dbReference type="STRING" id="133385.A0A2T9YUD4"/>
<dbReference type="PANTHER" id="PTHR13318">
    <property type="entry name" value="PARTNER OF PAIRED, ISOFORM B-RELATED"/>
    <property type="match status" value="1"/>
</dbReference>
<dbReference type="InterPro" id="IPR006553">
    <property type="entry name" value="Leu-rich_rpt_Cys-con_subtyp"/>
</dbReference>
<keyword evidence="2" id="KW-1185">Reference proteome</keyword>
<dbReference type="OrthoDB" id="10257471at2759"/>
<evidence type="ECO:0008006" key="3">
    <source>
        <dbReference type="Google" id="ProtNLM"/>
    </source>
</evidence>
<dbReference type="AlphaFoldDB" id="A0A2T9YUD4"/>
<evidence type="ECO:0000313" key="1">
    <source>
        <dbReference type="EMBL" id="PVU95884.1"/>
    </source>
</evidence>
<dbReference type="PANTHER" id="PTHR13318:SF95">
    <property type="entry name" value="F-BOX PROTEIN YLR352W"/>
    <property type="match status" value="1"/>
</dbReference>
<accession>A0A2T9YUD4</accession>
<organism evidence="1 2">
    <name type="scientific">Smittium simulii</name>
    <dbReference type="NCBI Taxonomy" id="133385"/>
    <lineage>
        <taxon>Eukaryota</taxon>
        <taxon>Fungi</taxon>
        <taxon>Fungi incertae sedis</taxon>
        <taxon>Zoopagomycota</taxon>
        <taxon>Kickxellomycotina</taxon>
        <taxon>Harpellomycetes</taxon>
        <taxon>Harpellales</taxon>
        <taxon>Legeriomycetaceae</taxon>
        <taxon>Smittium</taxon>
    </lineage>
</organism>
<dbReference type="Proteomes" id="UP000245383">
    <property type="component" value="Unassembled WGS sequence"/>
</dbReference>
<dbReference type="SUPFAM" id="SSF52047">
    <property type="entry name" value="RNI-like"/>
    <property type="match status" value="1"/>
</dbReference>
<protein>
    <recommendedName>
        <fullName evidence="3">F-box domain-containing protein</fullName>
    </recommendedName>
</protein>
<gene>
    <name evidence="1" type="ORF">BB561_001534</name>
</gene>
<dbReference type="InterPro" id="IPR032675">
    <property type="entry name" value="LRR_dom_sf"/>
</dbReference>
<name>A0A2T9YUD4_9FUNG</name>
<dbReference type="GO" id="GO:0031146">
    <property type="term" value="P:SCF-dependent proteasomal ubiquitin-dependent protein catabolic process"/>
    <property type="evidence" value="ECO:0007669"/>
    <property type="project" value="TreeGrafter"/>
</dbReference>
<proteinExistence type="predicted"/>
<dbReference type="SMART" id="SM00367">
    <property type="entry name" value="LRR_CC"/>
    <property type="match status" value="4"/>
</dbReference>
<comment type="caution">
    <text evidence="1">The sequence shown here is derived from an EMBL/GenBank/DDBJ whole genome shotgun (WGS) entry which is preliminary data.</text>
</comment>
<dbReference type="Gene3D" id="3.80.10.10">
    <property type="entry name" value="Ribonuclease Inhibitor"/>
    <property type="match status" value="1"/>
</dbReference>
<dbReference type="EMBL" id="MBFR01000045">
    <property type="protein sequence ID" value="PVU95884.1"/>
    <property type="molecule type" value="Genomic_DNA"/>
</dbReference>
<reference evidence="1 2" key="1">
    <citation type="journal article" date="2018" name="MBio">
        <title>Comparative Genomics Reveals the Core Gene Toolbox for the Fungus-Insect Symbiosis.</title>
        <authorList>
            <person name="Wang Y."/>
            <person name="Stata M."/>
            <person name="Wang W."/>
            <person name="Stajich J.E."/>
            <person name="White M.M."/>
            <person name="Moncalvo J.M."/>
        </authorList>
    </citation>
    <scope>NUCLEOTIDE SEQUENCE [LARGE SCALE GENOMIC DNA]</scope>
    <source>
        <strain evidence="1 2">SWE-8-4</strain>
    </source>
</reference>
<evidence type="ECO:0000313" key="2">
    <source>
        <dbReference type="Proteomes" id="UP000245383"/>
    </source>
</evidence>
<dbReference type="GO" id="GO:0019005">
    <property type="term" value="C:SCF ubiquitin ligase complex"/>
    <property type="evidence" value="ECO:0007669"/>
    <property type="project" value="TreeGrafter"/>
</dbReference>